<proteinExistence type="predicted"/>
<name>A0AAD3CHQ9_9STRA</name>
<comment type="caution">
    <text evidence="3">The sequence shown here is derived from an EMBL/GenBank/DDBJ whole genome shotgun (WGS) entry which is preliminary data.</text>
</comment>
<evidence type="ECO:0000256" key="2">
    <source>
        <dbReference type="SAM" id="SignalP"/>
    </source>
</evidence>
<gene>
    <name evidence="3" type="ORF">CTEN210_02547</name>
</gene>
<dbReference type="EMBL" id="BLLK01000022">
    <property type="protein sequence ID" value="GFH46073.1"/>
    <property type="molecule type" value="Genomic_DNA"/>
</dbReference>
<evidence type="ECO:0000256" key="1">
    <source>
        <dbReference type="SAM" id="MobiDB-lite"/>
    </source>
</evidence>
<evidence type="ECO:0000313" key="4">
    <source>
        <dbReference type="Proteomes" id="UP001054902"/>
    </source>
</evidence>
<sequence length="207" mass="23134">MRTYFLLSLGAALAPVAAFQSNSLRTTRESSVVVFEYVPSGFTKESWAKYKAEDAKKKKKNLGRMGPKGFQSRSFQSFQEALERGEAKHLMPVTNAKERVARGELKIEDIPYMQRGGNWDNSDVKGAKKAKWQQSDKEYANGGFKKEQSVSIFGYGKGLDWTGARDKKGPTAQSVPKPKNYKPPNIKDIKKNAAAEPPKKKGFFGLF</sequence>
<feature type="signal peptide" evidence="2">
    <location>
        <begin position="1"/>
        <end position="18"/>
    </location>
</feature>
<feature type="chain" id="PRO_5042266389" evidence="2">
    <location>
        <begin position="19"/>
        <end position="207"/>
    </location>
</feature>
<dbReference type="AlphaFoldDB" id="A0AAD3CHQ9"/>
<evidence type="ECO:0000313" key="3">
    <source>
        <dbReference type="EMBL" id="GFH46073.1"/>
    </source>
</evidence>
<feature type="region of interest" description="Disordered" evidence="1">
    <location>
        <begin position="160"/>
        <end position="207"/>
    </location>
</feature>
<feature type="compositionally biased region" description="Basic and acidic residues" evidence="1">
    <location>
        <begin position="185"/>
        <end position="199"/>
    </location>
</feature>
<organism evidence="3 4">
    <name type="scientific">Chaetoceros tenuissimus</name>
    <dbReference type="NCBI Taxonomy" id="426638"/>
    <lineage>
        <taxon>Eukaryota</taxon>
        <taxon>Sar</taxon>
        <taxon>Stramenopiles</taxon>
        <taxon>Ochrophyta</taxon>
        <taxon>Bacillariophyta</taxon>
        <taxon>Coscinodiscophyceae</taxon>
        <taxon>Chaetocerotophycidae</taxon>
        <taxon>Chaetocerotales</taxon>
        <taxon>Chaetocerotaceae</taxon>
        <taxon>Chaetoceros</taxon>
    </lineage>
</organism>
<protein>
    <submittedName>
        <fullName evidence="3">Uncharacterized protein</fullName>
    </submittedName>
</protein>
<keyword evidence="4" id="KW-1185">Reference proteome</keyword>
<accession>A0AAD3CHQ9</accession>
<keyword evidence="2" id="KW-0732">Signal</keyword>
<reference evidence="3 4" key="1">
    <citation type="journal article" date="2021" name="Sci. Rep.">
        <title>The genome of the diatom Chaetoceros tenuissimus carries an ancient integrated fragment of an extant virus.</title>
        <authorList>
            <person name="Hongo Y."/>
            <person name="Kimura K."/>
            <person name="Takaki Y."/>
            <person name="Yoshida Y."/>
            <person name="Baba S."/>
            <person name="Kobayashi G."/>
            <person name="Nagasaki K."/>
            <person name="Hano T."/>
            <person name="Tomaru Y."/>
        </authorList>
    </citation>
    <scope>NUCLEOTIDE SEQUENCE [LARGE SCALE GENOMIC DNA]</scope>
    <source>
        <strain evidence="3 4">NIES-3715</strain>
    </source>
</reference>
<dbReference type="Proteomes" id="UP001054902">
    <property type="component" value="Unassembled WGS sequence"/>
</dbReference>